<dbReference type="OrthoDB" id="5698243at2"/>
<proteinExistence type="predicted"/>
<feature type="transmembrane region" description="Helical" evidence="1">
    <location>
        <begin position="156"/>
        <end position="182"/>
    </location>
</feature>
<gene>
    <name evidence="2" type="ORF">N799_10065</name>
</gene>
<keyword evidence="1" id="KW-0472">Membrane</keyword>
<feature type="transmembrane region" description="Helical" evidence="1">
    <location>
        <begin position="21"/>
        <end position="41"/>
    </location>
</feature>
<sequence>MSSIQTHTPEPFWHRLRAITLYPFRGAALASLVVLTLASLLGLIPVVGWIISLLVWIGAYKFAFEILRTTADGRMEAPEVVIGTGDGVVLRLVAMQLVFIVVVVAALLIGGPIIGLAVLALVTFLQPGCVMSLAMDGSLSHALNPSTPFEIVSRIGWPYLAVFGLLFVIQASALTASVWLALWMPPVLAELAVTAVSFWGLFAAFHLMGYLIYQYHEALGYEPTGAAGLPSRHAPDADLLGEAEAHVREGHLDTALELLRAETRSRAVSLDVHELYHRLLRQSGNTAALAEHAGQYLNLLMLERQDRRALGLLRETLDADPDFAPAQVEHGRQLAERARLAGQGQLAADTLRALLKAHPRHPDAPRWGLDAALLLVDRSGRDDEARALLEQALERCEDEALQAKIEAALKAVQVPVTA</sequence>
<evidence type="ECO:0000313" key="2">
    <source>
        <dbReference type="EMBL" id="KGM57179.1"/>
    </source>
</evidence>
<comment type="caution">
    <text evidence="2">The sequence shown here is derived from an EMBL/GenBank/DDBJ whole genome shotgun (WGS) entry which is preliminary data.</text>
</comment>
<dbReference type="EMBL" id="AVPT01000004">
    <property type="protein sequence ID" value="KGM57179.1"/>
    <property type="molecule type" value="Genomic_DNA"/>
</dbReference>
<keyword evidence="1" id="KW-1133">Transmembrane helix</keyword>
<dbReference type="RefSeq" id="WP_036207884.1">
    <property type="nucleotide sequence ID" value="NZ_AVPT01000004.1"/>
</dbReference>
<dbReference type="Proteomes" id="UP000029989">
    <property type="component" value="Unassembled WGS sequence"/>
</dbReference>
<evidence type="ECO:0000256" key="1">
    <source>
        <dbReference type="SAM" id="Phobius"/>
    </source>
</evidence>
<name>A0A0A0F2Y5_9GAMM</name>
<reference evidence="2 3" key="1">
    <citation type="journal article" date="2015" name="Stand. Genomic Sci.">
        <title>Genomic information of the arsenic-resistant bacterium Lysobacter arseniciresistens type strain ZS79(T) and comparison of Lysobacter draft genomes.</title>
        <authorList>
            <person name="Liu L."/>
            <person name="Zhang S."/>
            <person name="Luo M."/>
            <person name="Wang G."/>
        </authorList>
    </citation>
    <scope>NUCLEOTIDE SEQUENCE [LARGE SCALE GENOMIC DNA]</scope>
    <source>
        <strain evidence="2 3">ZS79</strain>
    </source>
</reference>
<dbReference type="STRING" id="913325.N799_10065"/>
<evidence type="ECO:0000313" key="3">
    <source>
        <dbReference type="Proteomes" id="UP000029989"/>
    </source>
</evidence>
<dbReference type="InterPro" id="IPR011990">
    <property type="entry name" value="TPR-like_helical_dom_sf"/>
</dbReference>
<feature type="transmembrane region" description="Helical" evidence="1">
    <location>
        <begin position="47"/>
        <end position="67"/>
    </location>
</feature>
<feature type="transmembrane region" description="Helical" evidence="1">
    <location>
        <begin position="113"/>
        <end position="135"/>
    </location>
</feature>
<dbReference type="Gene3D" id="1.25.40.10">
    <property type="entry name" value="Tetratricopeptide repeat domain"/>
    <property type="match status" value="1"/>
</dbReference>
<dbReference type="eggNOG" id="COG1040">
    <property type="taxonomic scope" value="Bacteria"/>
</dbReference>
<keyword evidence="3" id="KW-1185">Reference proteome</keyword>
<protein>
    <submittedName>
        <fullName evidence="2">Membrane protein</fullName>
    </submittedName>
</protein>
<feature type="transmembrane region" description="Helical" evidence="1">
    <location>
        <begin position="88"/>
        <end position="107"/>
    </location>
</feature>
<feature type="transmembrane region" description="Helical" evidence="1">
    <location>
        <begin position="188"/>
        <end position="213"/>
    </location>
</feature>
<dbReference type="AlphaFoldDB" id="A0A0A0F2Y5"/>
<accession>A0A0A0F2Y5</accession>
<keyword evidence="1" id="KW-0812">Transmembrane</keyword>
<organism evidence="2 3">
    <name type="scientific">Lysobacter arseniciresistens ZS79</name>
    <dbReference type="NCBI Taxonomy" id="913325"/>
    <lineage>
        <taxon>Bacteria</taxon>
        <taxon>Pseudomonadati</taxon>
        <taxon>Pseudomonadota</taxon>
        <taxon>Gammaproteobacteria</taxon>
        <taxon>Lysobacterales</taxon>
        <taxon>Lysobacteraceae</taxon>
        <taxon>Novilysobacter</taxon>
    </lineage>
</organism>